<protein>
    <submittedName>
        <fullName evidence="2">Peptidoglycan linked protein</fullName>
    </submittedName>
</protein>
<organism evidence="2">
    <name type="scientific">Firmicutes bacterium enrichment culture clone fosmid MGS-M2</name>
    <dbReference type="NCBI Taxonomy" id="1549349"/>
    <lineage>
        <taxon>Bacteria</taxon>
        <taxon>Bacillati</taxon>
        <taxon>Bacillota</taxon>
        <taxon>environmental samples</taxon>
    </lineage>
</organism>
<reference evidence="2" key="1">
    <citation type="journal article" date="2015" name="Environ. Microbiol.">
        <title>Pressure adaptation is linked to thermal adaptation in salt-saturated marine habitats.</title>
        <authorList>
            <consortium name="The MAMBA Consortium"/>
            <person name="Alcaide M."/>
            <person name="Stogios P.J."/>
            <person name="Lafraya A."/>
            <person name="Tchigvintsev A."/>
            <person name="Flick R."/>
            <person name="Bargiela R."/>
            <person name="Chernikova T.N."/>
            <person name="Reva O.N."/>
            <person name="Hai T."/>
            <person name="Leggewie C.C."/>
            <person name="Katzke N."/>
            <person name="La Cono V."/>
            <person name="Matesanz R."/>
            <person name="Jebbar M."/>
            <person name="Jaeger K.E."/>
            <person name="Yakimov M.M."/>
            <person name="Yakunin A.F."/>
            <person name="Golyshin P.N."/>
            <person name="Golyshina O.V."/>
            <person name="Savchenko A."/>
            <person name="Ferrer M."/>
        </authorList>
    </citation>
    <scope>NUCLEOTIDE SEQUENCE</scope>
</reference>
<dbReference type="InterPro" id="IPR013783">
    <property type="entry name" value="Ig-like_fold"/>
</dbReference>
<dbReference type="AlphaFoldDB" id="A0A0B5KUC2"/>
<keyword evidence="1" id="KW-0732">Signal</keyword>
<dbReference type="Gene3D" id="2.60.40.10">
    <property type="entry name" value="Immunoglobulins"/>
    <property type="match status" value="3"/>
</dbReference>
<feature type="signal peptide" evidence="1">
    <location>
        <begin position="1"/>
        <end position="22"/>
    </location>
</feature>
<sequence>MKRKGFLFLVMMLLAITIKTQAATYSNYLPGGKNYLNPENFRLSNQTIETKEAFKVLPSQTYTLTYPGDDMFFDSHVTIGGGSGATYADGIAMGLSQCDVDQYFVTCTFTTNSNETALYLRVTSTGAPQFYNYYGLGEMQLEEGSFSTSHEAYIAPEIDVSEPTFSESGAFILSYLDQTPIEVIIGNHITVHDEIDGDLSNQIMIEQDYYTNHEHEIGSYLVKLSATDSSGNKATFDLTVLVKDEIAPVIDGPSSLNISVNNAPLVDNLIQQYYTINDGYDGLLGYNITNDTYSVNKHMLGTYNVTFRATDGSSNSSTKSISLSVIDDVAPSIEGDSVLISPMSNPLTINDILATQTVSDNYSNLSMADTIVTDLYSSNIHQIGTYTVTLKAEDSSGNSTTKIINIDVIDDVVPVISGPVTYVDSYASDVTLDDIISLLSISDNNDQLTVNNLVVSSDEFTNRTSEVGTFIVVFELVDQAGNKGTHQVEITLVDDMPPVIYVDSYIINVSTNTSFSSSDALRLMLTSQELSPGEYEMTTLIDEYHGNEKTEGSYLYKVLFTSEEGEVTEKEFIIKVKADQTIFEEYLTLRNVILYGASLLLLGLTIYKAKK</sequence>
<accession>A0A0B5KUC2</accession>
<dbReference type="EMBL" id="KF831415">
    <property type="protein sequence ID" value="AJG37953.1"/>
    <property type="molecule type" value="Genomic_DNA"/>
</dbReference>
<name>A0A0B5KUC2_9FIRM</name>
<evidence type="ECO:0000256" key="1">
    <source>
        <dbReference type="SAM" id="SignalP"/>
    </source>
</evidence>
<feature type="chain" id="PRO_5002104993" evidence="1">
    <location>
        <begin position="23"/>
        <end position="611"/>
    </location>
</feature>
<evidence type="ECO:0000313" key="2">
    <source>
        <dbReference type="EMBL" id="AJG37953.1"/>
    </source>
</evidence>
<proteinExistence type="predicted"/>
<dbReference type="PANTHER" id="PTHR24273:SF32">
    <property type="entry name" value="HYALIN"/>
    <property type="match status" value="1"/>
</dbReference>
<dbReference type="PANTHER" id="PTHR24273">
    <property type="entry name" value="FI04643P-RELATED"/>
    <property type="match status" value="1"/>
</dbReference>